<dbReference type="EMBL" id="JAUTBK010000002">
    <property type="protein sequence ID" value="MDQ1208184.1"/>
    <property type="molecule type" value="Genomic_DNA"/>
</dbReference>
<gene>
    <name evidence="1" type="ORF">QE380_001107</name>
</gene>
<evidence type="ECO:0000313" key="1">
    <source>
        <dbReference type="EMBL" id="MDQ1208184.1"/>
    </source>
</evidence>
<evidence type="ECO:0000313" key="2">
    <source>
        <dbReference type="Proteomes" id="UP001233360"/>
    </source>
</evidence>
<reference evidence="1 2" key="1">
    <citation type="submission" date="2023-07" db="EMBL/GenBank/DDBJ databases">
        <title>Functional and genomic diversity of the sorghum phyllosphere microbiome.</title>
        <authorList>
            <person name="Shade A."/>
        </authorList>
    </citation>
    <scope>NUCLEOTIDE SEQUENCE [LARGE SCALE GENOMIC DNA]</scope>
    <source>
        <strain evidence="1 2">SORGH_AS_0887</strain>
    </source>
</reference>
<accession>A0ABU0UUF9</accession>
<keyword evidence="2" id="KW-1185">Reference proteome</keyword>
<sequence>MALVPPYGGAISGEKLLSGLMIKTDWKGDAHD</sequence>
<name>A0ABU0UUF9_ACIBI</name>
<dbReference type="Proteomes" id="UP001233360">
    <property type="component" value="Unassembled WGS sequence"/>
</dbReference>
<proteinExistence type="predicted"/>
<comment type="caution">
    <text evidence="1">The sequence shown here is derived from an EMBL/GenBank/DDBJ whole genome shotgun (WGS) entry which is preliminary data.</text>
</comment>
<organism evidence="1 2">
    <name type="scientific">Acinetobacter baylyi</name>
    <dbReference type="NCBI Taxonomy" id="202950"/>
    <lineage>
        <taxon>Bacteria</taxon>
        <taxon>Pseudomonadati</taxon>
        <taxon>Pseudomonadota</taxon>
        <taxon>Gammaproteobacteria</taxon>
        <taxon>Moraxellales</taxon>
        <taxon>Moraxellaceae</taxon>
        <taxon>Acinetobacter</taxon>
    </lineage>
</organism>
<protein>
    <submittedName>
        <fullName evidence="1">Uncharacterized protein</fullName>
    </submittedName>
</protein>